<comment type="caution">
    <text evidence="2">The sequence shown here is derived from an EMBL/GenBank/DDBJ whole genome shotgun (WGS) entry which is preliminary data.</text>
</comment>
<protein>
    <submittedName>
        <fullName evidence="2">Uncharacterized protein</fullName>
    </submittedName>
</protein>
<evidence type="ECO:0000313" key="2">
    <source>
        <dbReference type="EMBL" id="ORY42785.1"/>
    </source>
</evidence>
<proteinExistence type="predicted"/>
<dbReference type="AlphaFoldDB" id="A0A1Y2C8Y1"/>
<evidence type="ECO:0000313" key="3">
    <source>
        <dbReference type="Proteomes" id="UP000193642"/>
    </source>
</evidence>
<sequence>MDVTTKSLEITLAPSILGPEVAKLSAEERLVLIEAFARRAMADGRLPQTENELGSGSTGVAKLTPRQALALDLLAATAVAANVDADALDAAIPKDAVFAATVALVSSTVSSTVSARESSKEPSTTTRLLALHAALVVKHHSAFSRSRCVSAAASIAAALESNSNSNLSSNLNDDGPRRRDLALMFFETRDFAKALIHFNKLKQLNYAVPERDLQRLETIHAICRKLAASSSNSTASAPSTPKQPNTSVPNTPSSSFASLSSPLLSLAAFRARNDYGPAFITLILNDWKDRVIPLQLRTKVLPDFLYLSHPDCALKLSFLNALFEAVDYDLASTLSRKQSVQSNSSNFSLSNSKSVSDSQNTYTDDAVFGNVFVLGFILRCIRERYYLHWNFNQIFVEELYFVNIMLRTWKT</sequence>
<organism evidence="2 3">
    <name type="scientific">Rhizoclosmatium globosum</name>
    <dbReference type="NCBI Taxonomy" id="329046"/>
    <lineage>
        <taxon>Eukaryota</taxon>
        <taxon>Fungi</taxon>
        <taxon>Fungi incertae sedis</taxon>
        <taxon>Chytridiomycota</taxon>
        <taxon>Chytridiomycota incertae sedis</taxon>
        <taxon>Chytridiomycetes</taxon>
        <taxon>Chytridiales</taxon>
        <taxon>Chytriomycetaceae</taxon>
        <taxon>Rhizoclosmatium</taxon>
    </lineage>
</organism>
<dbReference type="EMBL" id="MCGO01000027">
    <property type="protein sequence ID" value="ORY42785.1"/>
    <property type="molecule type" value="Genomic_DNA"/>
</dbReference>
<keyword evidence="3" id="KW-1185">Reference proteome</keyword>
<name>A0A1Y2C8Y1_9FUNG</name>
<evidence type="ECO:0000256" key="1">
    <source>
        <dbReference type="SAM" id="MobiDB-lite"/>
    </source>
</evidence>
<dbReference type="Proteomes" id="UP000193642">
    <property type="component" value="Unassembled WGS sequence"/>
</dbReference>
<gene>
    <name evidence="2" type="ORF">BCR33DRAFT_717988</name>
</gene>
<feature type="region of interest" description="Disordered" evidence="1">
    <location>
        <begin position="231"/>
        <end position="253"/>
    </location>
</feature>
<dbReference type="OrthoDB" id="2157944at2759"/>
<accession>A0A1Y2C8Y1</accession>
<reference evidence="2 3" key="1">
    <citation type="submission" date="2016-07" db="EMBL/GenBank/DDBJ databases">
        <title>Pervasive Adenine N6-methylation of Active Genes in Fungi.</title>
        <authorList>
            <consortium name="DOE Joint Genome Institute"/>
            <person name="Mondo S.J."/>
            <person name="Dannebaum R.O."/>
            <person name="Kuo R.C."/>
            <person name="Labutti K."/>
            <person name="Haridas S."/>
            <person name="Kuo A."/>
            <person name="Salamov A."/>
            <person name="Ahrendt S.R."/>
            <person name="Lipzen A."/>
            <person name="Sullivan W."/>
            <person name="Andreopoulos W.B."/>
            <person name="Clum A."/>
            <person name="Lindquist E."/>
            <person name="Daum C."/>
            <person name="Ramamoorthy G.K."/>
            <person name="Gryganskyi A."/>
            <person name="Culley D."/>
            <person name="Magnuson J.K."/>
            <person name="James T.Y."/>
            <person name="O'Malley M.A."/>
            <person name="Stajich J.E."/>
            <person name="Spatafora J.W."/>
            <person name="Visel A."/>
            <person name="Grigoriev I.V."/>
        </authorList>
    </citation>
    <scope>NUCLEOTIDE SEQUENCE [LARGE SCALE GENOMIC DNA]</scope>
    <source>
        <strain evidence="2 3">JEL800</strain>
    </source>
</reference>